<reference evidence="1 2" key="1">
    <citation type="submission" date="2019-07" db="EMBL/GenBank/DDBJ databases">
        <title>The pathways for chlorine oxyanion respiration interact through the shared metabolite chlorate.</title>
        <authorList>
            <person name="Barnum T.P."/>
            <person name="Cheng Y."/>
            <person name="Hill K.A."/>
            <person name="Lucas L.N."/>
            <person name="Carlson H.K."/>
            <person name="Coates J.D."/>
        </authorList>
    </citation>
    <scope>NUCLEOTIDE SEQUENCE [LARGE SCALE GENOMIC DNA]</scope>
    <source>
        <strain evidence="1 2">BK-1</strain>
    </source>
</reference>
<evidence type="ECO:0000313" key="1">
    <source>
        <dbReference type="EMBL" id="TVO72483.1"/>
    </source>
</evidence>
<organism evidence="1 2">
    <name type="scientific">Sedimenticola selenatireducens</name>
    <dbReference type="NCBI Taxonomy" id="191960"/>
    <lineage>
        <taxon>Bacteria</taxon>
        <taxon>Pseudomonadati</taxon>
        <taxon>Pseudomonadota</taxon>
        <taxon>Gammaproteobacteria</taxon>
        <taxon>Chromatiales</taxon>
        <taxon>Sedimenticolaceae</taxon>
        <taxon>Sedimenticola</taxon>
    </lineage>
</organism>
<evidence type="ECO:0008006" key="3">
    <source>
        <dbReference type="Google" id="ProtNLM"/>
    </source>
</evidence>
<comment type="caution">
    <text evidence="1">The sequence shown here is derived from an EMBL/GenBank/DDBJ whole genome shotgun (WGS) entry which is preliminary data.</text>
</comment>
<dbReference type="RefSeq" id="WP_144359487.1">
    <property type="nucleotide sequence ID" value="NZ_VMNH01000016.1"/>
</dbReference>
<dbReference type="EMBL" id="VMNH01000016">
    <property type="protein sequence ID" value="TVO72483.1"/>
    <property type="molecule type" value="Genomic_DNA"/>
</dbReference>
<keyword evidence="2" id="KW-1185">Reference proteome</keyword>
<accession>A0A557S4Z8</accession>
<gene>
    <name evidence="1" type="ORF">FHP88_12885</name>
</gene>
<name>A0A557S4Z8_9GAMM</name>
<proteinExistence type="predicted"/>
<dbReference type="AlphaFoldDB" id="A0A557S4Z8"/>
<evidence type="ECO:0000313" key="2">
    <source>
        <dbReference type="Proteomes" id="UP000316649"/>
    </source>
</evidence>
<protein>
    <recommendedName>
        <fullName evidence="3">Lipoprotein</fullName>
    </recommendedName>
</protein>
<sequence>MNRSRLGKQTTLLIAGLLSACAEPAPPAVDPIEKQLDIQTEVMHQTREVIRYMDEEERIKQELLNPSAAQPPERENQ</sequence>
<dbReference type="Proteomes" id="UP000316649">
    <property type="component" value="Unassembled WGS sequence"/>
</dbReference>
<dbReference type="PROSITE" id="PS51257">
    <property type="entry name" value="PROKAR_LIPOPROTEIN"/>
    <property type="match status" value="1"/>
</dbReference>